<evidence type="ECO:0000313" key="1">
    <source>
        <dbReference type="EMBL" id="OIQ92628.1"/>
    </source>
</evidence>
<dbReference type="AlphaFoldDB" id="A0A1J5RKJ8"/>
<sequence>MRLRGIQFRIEIERTRSKTPLQSCLRIYNLMINEFYNLKEHCSSAYISLSKVDKDSRKRPLSENVILFPSKNE</sequence>
<dbReference type="EMBL" id="MLJW01000227">
    <property type="protein sequence ID" value="OIQ92628.1"/>
    <property type="molecule type" value="Genomic_DNA"/>
</dbReference>
<gene>
    <name evidence="1" type="ORF">GALL_254510</name>
</gene>
<dbReference type="Pfam" id="PF11333">
    <property type="entry name" value="DUF3135"/>
    <property type="match status" value="1"/>
</dbReference>
<accession>A0A1J5RKJ8</accession>
<dbReference type="InterPro" id="IPR021482">
    <property type="entry name" value="DUF3135"/>
</dbReference>
<proteinExistence type="predicted"/>
<protein>
    <submittedName>
        <fullName evidence="1">Uncharacterized protein</fullName>
    </submittedName>
</protein>
<comment type="caution">
    <text evidence="1">The sequence shown here is derived from an EMBL/GenBank/DDBJ whole genome shotgun (WGS) entry which is preliminary data.</text>
</comment>
<name>A0A1J5RKJ8_9ZZZZ</name>
<organism evidence="1">
    <name type="scientific">mine drainage metagenome</name>
    <dbReference type="NCBI Taxonomy" id="410659"/>
    <lineage>
        <taxon>unclassified sequences</taxon>
        <taxon>metagenomes</taxon>
        <taxon>ecological metagenomes</taxon>
    </lineage>
</organism>
<reference evidence="1" key="1">
    <citation type="submission" date="2016-10" db="EMBL/GenBank/DDBJ databases">
        <title>Sequence of Gallionella enrichment culture.</title>
        <authorList>
            <person name="Poehlein A."/>
            <person name="Muehling M."/>
            <person name="Daniel R."/>
        </authorList>
    </citation>
    <scope>NUCLEOTIDE SEQUENCE</scope>
</reference>